<comment type="caution">
    <text evidence="2">The sequence shown here is derived from an EMBL/GenBank/DDBJ whole genome shotgun (WGS) entry which is preliminary data.</text>
</comment>
<proteinExistence type="predicted"/>
<evidence type="ECO:0000313" key="3">
    <source>
        <dbReference type="Proteomes" id="UP000286415"/>
    </source>
</evidence>
<dbReference type="InParanoid" id="A0A3R7FNK7"/>
<sequence>MKMCEHWCCYCCEPEEEIMDIEVVEDGDALQEYGVNRTLQLLRSMINQGGRPIIDQPPPAYKDFAKYPLATEMEDKPSMMQTTRSGWYPTITHVQHSANSSDSRPSTWMEPFPKPPGEPPPVPQNWFFTRLASIRRSLMAHFSPSRVASTILRDTTTIESVSNPQANTAVSHERTEDSQQRGTLETTVTAVQTNAPCSSPTEAPNYPSSPVRPNNDRNTPFVRTVQLPRQSYRTPARVNLSHSRSYENMGSVREPIDGADRQTMSP</sequence>
<reference evidence="2 3" key="1">
    <citation type="journal article" date="2018" name="Biotechnol. Adv.">
        <title>Improved genomic resources and new bioinformatic workflow for the carcinogenic parasite Clonorchis sinensis: Biotechnological implications.</title>
        <authorList>
            <person name="Wang D."/>
            <person name="Korhonen P.K."/>
            <person name="Gasser R.B."/>
            <person name="Young N.D."/>
        </authorList>
    </citation>
    <scope>NUCLEOTIDE SEQUENCE [LARGE SCALE GENOMIC DNA]</scope>
    <source>
        <strain evidence="2">Cs-k2</strain>
    </source>
</reference>
<keyword evidence="3" id="KW-1185">Reference proteome</keyword>
<name>A0A3R7FNK7_CLOSI</name>
<gene>
    <name evidence="2" type="ORF">CSKR_113112</name>
</gene>
<feature type="region of interest" description="Disordered" evidence="1">
    <location>
        <begin position="95"/>
        <end position="120"/>
    </location>
</feature>
<feature type="compositionally biased region" description="Polar residues" evidence="1">
    <location>
        <begin position="95"/>
        <end position="106"/>
    </location>
</feature>
<organism evidence="2 3">
    <name type="scientific">Clonorchis sinensis</name>
    <name type="common">Chinese liver fluke</name>
    <dbReference type="NCBI Taxonomy" id="79923"/>
    <lineage>
        <taxon>Eukaryota</taxon>
        <taxon>Metazoa</taxon>
        <taxon>Spiralia</taxon>
        <taxon>Lophotrochozoa</taxon>
        <taxon>Platyhelminthes</taxon>
        <taxon>Trematoda</taxon>
        <taxon>Digenea</taxon>
        <taxon>Opisthorchiida</taxon>
        <taxon>Opisthorchiata</taxon>
        <taxon>Opisthorchiidae</taxon>
        <taxon>Clonorchis</taxon>
    </lineage>
</organism>
<dbReference type="Proteomes" id="UP000286415">
    <property type="component" value="Unassembled WGS sequence"/>
</dbReference>
<protein>
    <submittedName>
        <fullName evidence="2">Uncharacterized protein</fullName>
    </submittedName>
</protein>
<dbReference type="AlphaFoldDB" id="A0A3R7FNK7"/>
<evidence type="ECO:0000313" key="2">
    <source>
        <dbReference type="EMBL" id="KAG5454448.1"/>
    </source>
</evidence>
<evidence type="ECO:0000256" key="1">
    <source>
        <dbReference type="SAM" id="MobiDB-lite"/>
    </source>
</evidence>
<dbReference type="OrthoDB" id="6244833at2759"/>
<feature type="compositionally biased region" description="Polar residues" evidence="1">
    <location>
        <begin position="159"/>
        <end position="170"/>
    </location>
</feature>
<feature type="compositionally biased region" description="Polar residues" evidence="1">
    <location>
        <begin position="180"/>
        <end position="218"/>
    </location>
</feature>
<feature type="region of interest" description="Disordered" evidence="1">
    <location>
        <begin position="159"/>
        <end position="266"/>
    </location>
</feature>
<reference evidence="2 3" key="2">
    <citation type="journal article" date="2021" name="Genomics">
        <title>High-quality reference genome for Clonorchis sinensis.</title>
        <authorList>
            <person name="Young N.D."/>
            <person name="Stroehlein A.J."/>
            <person name="Kinkar L."/>
            <person name="Wang T."/>
            <person name="Sohn W.M."/>
            <person name="Chang B.C.H."/>
            <person name="Kaur P."/>
            <person name="Weisz D."/>
            <person name="Dudchenko O."/>
            <person name="Aiden E.L."/>
            <person name="Korhonen P.K."/>
            <person name="Gasser R.B."/>
        </authorList>
    </citation>
    <scope>NUCLEOTIDE SEQUENCE [LARGE SCALE GENOMIC DNA]</scope>
    <source>
        <strain evidence="2">Cs-k2</strain>
    </source>
</reference>
<accession>A0A3R7FNK7</accession>
<dbReference type="EMBL" id="NIRI02000010">
    <property type="protein sequence ID" value="KAG5454448.1"/>
    <property type="molecule type" value="Genomic_DNA"/>
</dbReference>